<evidence type="ECO:0000256" key="1">
    <source>
        <dbReference type="ARBA" id="ARBA00004236"/>
    </source>
</evidence>
<gene>
    <name evidence="20" type="ORF">NK662_05525</name>
</gene>
<dbReference type="Gene3D" id="1.10.3810.10">
    <property type="entry name" value="Biosynthetic peptidoglycan transglycosylase-like"/>
    <property type="match status" value="1"/>
</dbReference>
<comment type="similarity">
    <text evidence="3">In the N-terminal section; belongs to the glycosyltransferase 51 family.</text>
</comment>
<dbReference type="GO" id="GO:0030288">
    <property type="term" value="C:outer membrane-bounded periplasmic space"/>
    <property type="evidence" value="ECO:0007669"/>
    <property type="project" value="TreeGrafter"/>
</dbReference>
<dbReference type="GO" id="GO:0009002">
    <property type="term" value="F:serine-type D-Ala-D-Ala carboxypeptidase activity"/>
    <property type="evidence" value="ECO:0007669"/>
    <property type="project" value="UniProtKB-EC"/>
</dbReference>
<dbReference type="GO" id="GO:0008360">
    <property type="term" value="P:regulation of cell shape"/>
    <property type="evidence" value="ECO:0007669"/>
    <property type="project" value="UniProtKB-KW"/>
</dbReference>
<dbReference type="PANTHER" id="PTHR32282:SF11">
    <property type="entry name" value="PENICILLIN-BINDING PROTEIN 1B"/>
    <property type="match status" value="1"/>
</dbReference>
<evidence type="ECO:0000313" key="20">
    <source>
        <dbReference type="EMBL" id="MCP8967998.1"/>
    </source>
</evidence>
<keyword evidence="17" id="KW-0812">Transmembrane</keyword>
<proteinExistence type="inferred from homology"/>
<keyword evidence="4" id="KW-1003">Cell membrane</keyword>
<dbReference type="FunFam" id="3.40.710.10:FF:000028">
    <property type="entry name" value="Penicillin-binding protein 1A"/>
    <property type="match status" value="1"/>
</dbReference>
<name>A0AA41X6B9_9BACI</name>
<dbReference type="GO" id="GO:0008955">
    <property type="term" value="F:peptidoglycan glycosyltransferase activity"/>
    <property type="evidence" value="ECO:0007669"/>
    <property type="project" value="UniProtKB-EC"/>
</dbReference>
<keyword evidence="11" id="KW-0573">Peptidoglycan synthesis</keyword>
<dbReference type="GO" id="GO:0006508">
    <property type="term" value="P:proteolysis"/>
    <property type="evidence" value="ECO:0007669"/>
    <property type="project" value="UniProtKB-KW"/>
</dbReference>
<keyword evidence="14" id="KW-0961">Cell wall biogenesis/degradation</keyword>
<evidence type="ECO:0000256" key="6">
    <source>
        <dbReference type="ARBA" id="ARBA00022670"/>
    </source>
</evidence>
<keyword evidence="7" id="KW-0328">Glycosyltransferase</keyword>
<dbReference type="PANTHER" id="PTHR32282">
    <property type="entry name" value="BINDING PROTEIN TRANSPEPTIDASE, PUTATIVE-RELATED"/>
    <property type="match status" value="1"/>
</dbReference>
<comment type="catalytic activity">
    <reaction evidence="15">
        <text>Preferential cleavage: (Ac)2-L-Lys-D-Ala-|-D-Ala. Also transpeptidation of peptidyl-alanyl moieties that are N-acyl substituents of D-alanine.</text>
        <dbReference type="EC" id="3.4.16.4"/>
    </reaction>
</comment>
<dbReference type="FunFam" id="1.10.3810.10:FF:000001">
    <property type="entry name" value="Penicillin-binding protein 1A"/>
    <property type="match status" value="1"/>
</dbReference>
<feature type="transmembrane region" description="Helical" evidence="17">
    <location>
        <begin position="12"/>
        <end position="37"/>
    </location>
</feature>
<evidence type="ECO:0000256" key="2">
    <source>
        <dbReference type="ARBA" id="ARBA00007090"/>
    </source>
</evidence>
<evidence type="ECO:0000256" key="10">
    <source>
        <dbReference type="ARBA" id="ARBA00022960"/>
    </source>
</evidence>
<evidence type="ECO:0000256" key="13">
    <source>
        <dbReference type="ARBA" id="ARBA00023268"/>
    </source>
</evidence>
<dbReference type="Proteomes" id="UP001156102">
    <property type="component" value="Unassembled WGS sequence"/>
</dbReference>
<keyword evidence="17" id="KW-1133">Transmembrane helix</keyword>
<keyword evidence="10" id="KW-0133">Cell shape</keyword>
<feature type="domain" description="Penicillin-binding protein transpeptidase" evidence="18">
    <location>
        <begin position="325"/>
        <end position="601"/>
    </location>
</feature>
<keyword evidence="5" id="KW-0121">Carboxypeptidase</keyword>
<keyword evidence="21" id="KW-1185">Reference proteome</keyword>
<keyword evidence="13" id="KW-0511">Multifunctional enzyme</keyword>
<sequence>MELIAAKTTKRLLRAFVIITTAGILSVGLLLLAGYGIARLAGPPPIAAPQTTTFYASDDSVLGRSDTGQARPWVSLDRISPYLREATISIEDQRFYEHHGFDFRRIGGALVADLKAMAKVQGASTITQQYARNLYLDHDKTWRRKAVEAVYTIRLEANYSKNEILEGYLNTIYYGHGAYGIEAASMLYFNKHARDLTLAESAMLAGIPKGPSLYSPYVSKERARGRQALILSAMREQGYITKTQEEEAMHTDLAFQPFKERATAGTAPYFQDVVQNVLVRDLNIPEQTIERGGLRVYTTLNPKLQKIAEDTVTNTIPGSTELETAVISMDPRTGEVKALLGGRDYQKSQFNRATQALRQPGSTFKPFLYYAALKQGFTPATRLKSEYTTFKMDDGVTQYAPTNYNNYYADDFVTMAQALAVSDNIYAVKTHMFLGMGQLVKAAKEFGITSPLHEVPSLALGTSPVRPIEMTTAYSMFANGGKRVNPVFIRRVTDKDGTILYDAHLEAEQKLSKETAFVMDELMTGMFNKKYNGYASVTGQTISGKLSRPYAGKSGSTSTDSWMIGFTPQLVTSVWTGYDRNKVLSDAAEQRYAKEIWVNVMEQGLADEPKEDFEKPSGVVGLKINPANGKLATKGCPVAVQMYFVKGTEPTDYCTEHLDGEDGFNRMKIKGQEDAKNGWWKKYFPW</sequence>
<keyword evidence="9" id="KW-0378">Hydrolase</keyword>
<dbReference type="InterPro" id="IPR036950">
    <property type="entry name" value="PBP_transglycosylase"/>
</dbReference>
<comment type="caution">
    <text evidence="20">The sequence shown here is derived from an EMBL/GenBank/DDBJ whole genome shotgun (WGS) entry which is preliminary data.</text>
</comment>
<evidence type="ECO:0000256" key="16">
    <source>
        <dbReference type="ARBA" id="ARBA00049902"/>
    </source>
</evidence>
<dbReference type="SUPFAM" id="SSF53955">
    <property type="entry name" value="Lysozyme-like"/>
    <property type="match status" value="1"/>
</dbReference>
<dbReference type="GO" id="GO:0071555">
    <property type="term" value="P:cell wall organization"/>
    <property type="evidence" value="ECO:0007669"/>
    <property type="project" value="UniProtKB-KW"/>
</dbReference>
<evidence type="ECO:0000256" key="17">
    <source>
        <dbReference type="SAM" id="Phobius"/>
    </source>
</evidence>
<evidence type="ECO:0000256" key="8">
    <source>
        <dbReference type="ARBA" id="ARBA00022679"/>
    </source>
</evidence>
<dbReference type="SUPFAM" id="SSF56601">
    <property type="entry name" value="beta-lactamase/transpeptidase-like"/>
    <property type="match status" value="1"/>
</dbReference>
<comment type="similarity">
    <text evidence="2">In the C-terminal section; belongs to the transpeptidase family.</text>
</comment>
<dbReference type="InterPro" id="IPR023346">
    <property type="entry name" value="Lysozyme-like_dom_sf"/>
</dbReference>
<evidence type="ECO:0000259" key="19">
    <source>
        <dbReference type="Pfam" id="PF00912"/>
    </source>
</evidence>
<evidence type="ECO:0000256" key="14">
    <source>
        <dbReference type="ARBA" id="ARBA00023316"/>
    </source>
</evidence>
<evidence type="ECO:0000256" key="12">
    <source>
        <dbReference type="ARBA" id="ARBA00023136"/>
    </source>
</evidence>
<evidence type="ECO:0000256" key="15">
    <source>
        <dbReference type="ARBA" id="ARBA00034000"/>
    </source>
</evidence>
<evidence type="ECO:0000256" key="9">
    <source>
        <dbReference type="ARBA" id="ARBA00022801"/>
    </source>
</evidence>
<evidence type="ECO:0000259" key="18">
    <source>
        <dbReference type="Pfam" id="PF00905"/>
    </source>
</evidence>
<dbReference type="InterPro" id="IPR001460">
    <property type="entry name" value="PCN-bd_Tpept"/>
</dbReference>
<comment type="subcellular location">
    <subcellularLocation>
        <location evidence="1">Cell membrane</location>
    </subcellularLocation>
</comment>
<dbReference type="GO" id="GO:0008658">
    <property type="term" value="F:penicillin binding"/>
    <property type="evidence" value="ECO:0007669"/>
    <property type="project" value="InterPro"/>
</dbReference>
<dbReference type="AlphaFoldDB" id="A0AA41X6B9"/>
<dbReference type="InterPro" id="IPR012338">
    <property type="entry name" value="Beta-lactam/transpept-like"/>
</dbReference>
<dbReference type="Pfam" id="PF00912">
    <property type="entry name" value="Transgly"/>
    <property type="match status" value="1"/>
</dbReference>
<organism evidence="20 21">
    <name type="scientific">Ectobacillus ponti</name>
    <dbReference type="NCBI Taxonomy" id="2961894"/>
    <lineage>
        <taxon>Bacteria</taxon>
        <taxon>Bacillati</taxon>
        <taxon>Bacillota</taxon>
        <taxon>Bacilli</taxon>
        <taxon>Bacillales</taxon>
        <taxon>Bacillaceae</taxon>
        <taxon>Ectobacillus</taxon>
    </lineage>
</organism>
<dbReference type="EMBL" id="JANCLT010000002">
    <property type="protein sequence ID" value="MCP8967998.1"/>
    <property type="molecule type" value="Genomic_DNA"/>
</dbReference>
<evidence type="ECO:0000256" key="7">
    <source>
        <dbReference type="ARBA" id="ARBA00022676"/>
    </source>
</evidence>
<comment type="catalytic activity">
    <reaction evidence="16">
        <text>[GlcNAc-(1-&gt;4)-Mur2Ac(oyl-L-Ala-gamma-D-Glu-L-Lys-D-Ala-D-Ala)](n)-di-trans,octa-cis-undecaprenyl diphosphate + beta-D-GlcNAc-(1-&gt;4)-Mur2Ac(oyl-L-Ala-gamma-D-Glu-L-Lys-D-Ala-D-Ala)-di-trans,octa-cis-undecaprenyl diphosphate = [GlcNAc-(1-&gt;4)-Mur2Ac(oyl-L-Ala-gamma-D-Glu-L-Lys-D-Ala-D-Ala)](n+1)-di-trans,octa-cis-undecaprenyl diphosphate + di-trans,octa-cis-undecaprenyl diphosphate + H(+)</text>
        <dbReference type="Rhea" id="RHEA:23708"/>
        <dbReference type="Rhea" id="RHEA-COMP:9602"/>
        <dbReference type="Rhea" id="RHEA-COMP:9603"/>
        <dbReference type="ChEBI" id="CHEBI:15378"/>
        <dbReference type="ChEBI" id="CHEBI:58405"/>
        <dbReference type="ChEBI" id="CHEBI:60033"/>
        <dbReference type="ChEBI" id="CHEBI:78435"/>
        <dbReference type="EC" id="2.4.99.28"/>
    </reaction>
</comment>
<reference evidence="20" key="1">
    <citation type="submission" date="2022-07" db="EMBL/GenBank/DDBJ databases">
        <authorList>
            <person name="Li W.-J."/>
            <person name="Deng Q.-Q."/>
        </authorList>
    </citation>
    <scope>NUCLEOTIDE SEQUENCE</scope>
    <source>
        <strain evidence="20">SYSU M60031</strain>
    </source>
</reference>
<keyword evidence="6" id="KW-0645">Protease</keyword>
<protein>
    <submittedName>
        <fullName evidence="20">PBP1A family penicillin-binding protein</fullName>
    </submittedName>
</protein>
<dbReference type="GO" id="GO:0005886">
    <property type="term" value="C:plasma membrane"/>
    <property type="evidence" value="ECO:0007669"/>
    <property type="project" value="UniProtKB-SubCell"/>
</dbReference>
<feature type="domain" description="Glycosyl transferase family 51" evidence="19">
    <location>
        <begin position="62"/>
        <end position="234"/>
    </location>
</feature>
<dbReference type="GO" id="GO:0009252">
    <property type="term" value="P:peptidoglycan biosynthetic process"/>
    <property type="evidence" value="ECO:0007669"/>
    <property type="project" value="UniProtKB-KW"/>
</dbReference>
<dbReference type="InterPro" id="IPR001264">
    <property type="entry name" value="Glyco_trans_51"/>
</dbReference>
<evidence type="ECO:0000256" key="5">
    <source>
        <dbReference type="ARBA" id="ARBA00022645"/>
    </source>
</evidence>
<evidence type="ECO:0000256" key="11">
    <source>
        <dbReference type="ARBA" id="ARBA00022984"/>
    </source>
</evidence>
<dbReference type="Pfam" id="PF00905">
    <property type="entry name" value="Transpeptidase"/>
    <property type="match status" value="1"/>
</dbReference>
<evidence type="ECO:0000313" key="21">
    <source>
        <dbReference type="Proteomes" id="UP001156102"/>
    </source>
</evidence>
<accession>A0AA41X6B9</accession>
<dbReference type="Gene3D" id="3.40.710.10">
    <property type="entry name" value="DD-peptidase/beta-lactamase superfamily"/>
    <property type="match status" value="1"/>
</dbReference>
<keyword evidence="8" id="KW-0808">Transferase</keyword>
<keyword evidence="12 17" id="KW-0472">Membrane</keyword>
<evidence type="ECO:0000256" key="3">
    <source>
        <dbReference type="ARBA" id="ARBA00007739"/>
    </source>
</evidence>
<dbReference type="InterPro" id="IPR050396">
    <property type="entry name" value="Glycosyltr_51/Transpeptidase"/>
</dbReference>
<dbReference type="NCBIfam" id="TIGR02074">
    <property type="entry name" value="PBP_1a_fam"/>
    <property type="match status" value="1"/>
</dbReference>
<evidence type="ECO:0000256" key="4">
    <source>
        <dbReference type="ARBA" id="ARBA00022475"/>
    </source>
</evidence>